<dbReference type="AlphaFoldDB" id="A0A0A8ZMZ9"/>
<keyword evidence="1" id="KW-1133">Transmembrane helix</keyword>
<sequence>MASIHTLTTPIKILQFLQVSCFAYLLLPVLNSLTV</sequence>
<feature type="transmembrane region" description="Helical" evidence="1">
    <location>
        <begin position="12"/>
        <end position="30"/>
    </location>
</feature>
<evidence type="ECO:0000256" key="1">
    <source>
        <dbReference type="SAM" id="Phobius"/>
    </source>
</evidence>
<proteinExistence type="predicted"/>
<name>A0A0A8ZMZ9_ARUDO</name>
<keyword evidence="1" id="KW-0472">Membrane</keyword>
<dbReference type="EMBL" id="GBRH01257091">
    <property type="protein sequence ID" value="JAD40804.1"/>
    <property type="molecule type" value="Transcribed_RNA"/>
</dbReference>
<evidence type="ECO:0000313" key="2">
    <source>
        <dbReference type="EMBL" id="JAD40804.1"/>
    </source>
</evidence>
<reference evidence="2" key="1">
    <citation type="submission" date="2014-09" db="EMBL/GenBank/DDBJ databases">
        <authorList>
            <person name="Magalhaes I.L.F."/>
            <person name="Oliveira U."/>
            <person name="Santos F.R."/>
            <person name="Vidigal T.H.D.A."/>
            <person name="Brescovit A.D."/>
            <person name="Santos A.J."/>
        </authorList>
    </citation>
    <scope>NUCLEOTIDE SEQUENCE</scope>
    <source>
        <tissue evidence="2">Shoot tissue taken approximately 20 cm above the soil surface</tissue>
    </source>
</reference>
<accession>A0A0A8ZMZ9</accession>
<reference evidence="2" key="2">
    <citation type="journal article" date="2015" name="Data Brief">
        <title>Shoot transcriptome of the giant reed, Arundo donax.</title>
        <authorList>
            <person name="Barrero R.A."/>
            <person name="Guerrero F.D."/>
            <person name="Moolhuijzen P."/>
            <person name="Goolsby J.A."/>
            <person name="Tidwell J."/>
            <person name="Bellgard S.E."/>
            <person name="Bellgard M.I."/>
        </authorList>
    </citation>
    <scope>NUCLEOTIDE SEQUENCE</scope>
    <source>
        <tissue evidence="2">Shoot tissue taken approximately 20 cm above the soil surface</tissue>
    </source>
</reference>
<protein>
    <submittedName>
        <fullName evidence="2">Uncharacterized protein</fullName>
    </submittedName>
</protein>
<keyword evidence="1" id="KW-0812">Transmembrane</keyword>
<organism evidence="2">
    <name type="scientific">Arundo donax</name>
    <name type="common">Giant reed</name>
    <name type="synonym">Donax arundinaceus</name>
    <dbReference type="NCBI Taxonomy" id="35708"/>
    <lineage>
        <taxon>Eukaryota</taxon>
        <taxon>Viridiplantae</taxon>
        <taxon>Streptophyta</taxon>
        <taxon>Embryophyta</taxon>
        <taxon>Tracheophyta</taxon>
        <taxon>Spermatophyta</taxon>
        <taxon>Magnoliopsida</taxon>
        <taxon>Liliopsida</taxon>
        <taxon>Poales</taxon>
        <taxon>Poaceae</taxon>
        <taxon>PACMAD clade</taxon>
        <taxon>Arundinoideae</taxon>
        <taxon>Arundineae</taxon>
        <taxon>Arundo</taxon>
    </lineage>
</organism>